<evidence type="ECO:0000313" key="12">
    <source>
        <dbReference type="EMBL" id="KRL06194.1"/>
    </source>
</evidence>
<evidence type="ECO:0000256" key="8">
    <source>
        <dbReference type="ARBA" id="ARBA00032554"/>
    </source>
</evidence>
<organism evidence="12 13">
    <name type="scientific">Liquorilactobacillus oeni DSM 19972</name>
    <dbReference type="NCBI Taxonomy" id="1423777"/>
    <lineage>
        <taxon>Bacteria</taxon>
        <taxon>Bacillati</taxon>
        <taxon>Bacillota</taxon>
        <taxon>Bacilli</taxon>
        <taxon>Lactobacillales</taxon>
        <taxon>Lactobacillaceae</taxon>
        <taxon>Liquorilactobacillus</taxon>
    </lineage>
</organism>
<dbReference type="HAMAP" id="MF_00061">
    <property type="entry name" value="IspE"/>
    <property type="match status" value="1"/>
</dbReference>
<evidence type="ECO:0000259" key="11">
    <source>
        <dbReference type="Pfam" id="PF08544"/>
    </source>
</evidence>
<dbReference type="InterPro" id="IPR013750">
    <property type="entry name" value="GHMP_kinase_C_dom"/>
</dbReference>
<feature type="domain" description="GHMP kinase N-terminal" evidence="10">
    <location>
        <begin position="67"/>
        <end position="144"/>
    </location>
</feature>
<dbReference type="SUPFAM" id="SSF55060">
    <property type="entry name" value="GHMP Kinase, C-terminal domain"/>
    <property type="match status" value="1"/>
</dbReference>
<evidence type="ECO:0000256" key="6">
    <source>
        <dbReference type="ARBA" id="ARBA00022777"/>
    </source>
</evidence>
<evidence type="ECO:0000256" key="7">
    <source>
        <dbReference type="ARBA" id="ARBA00022840"/>
    </source>
</evidence>
<evidence type="ECO:0000256" key="2">
    <source>
        <dbReference type="ARBA" id="ARBA00012052"/>
    </source>
</evidence>
<comment type="function">
    <text evidence="9">Catalyzes the phosphorylation of the position 2 hydroxy group of 4-diphosphocytidyl-2C-methyl-D-erythritol.</text>
</comment>
<evidence type="ECO:0000256" key="1">
    <source>
        <dbReference type="ARBA" id="ARBA00009684"/>
    </source>
</evidence>
<comment type="caution">
    <text evidence="12">The sequence shown here is derived from an EMBL/GenBank/DDBJ whole genome shotgun (WGS) entry which is preliminary data.</text>
</comment>
<dbReference type="PIRSF" id="PIRSF010376">
    <property type="entry name" value="IspE"/>
    <property type="match status" value="1"/>
</dbReference>
<dbReference type="Pfam" id="PF00288">
    <property type="entry name" value="GHMP_kinases_N"/>
    <property type="match status" value="1"/>
</dbReference>
<dbReference type="PANTHER" id="PTHR43527">
    <property type="entry name" value="4-DIPHOSPHOCYTIDYL-2-C-METHYL-D-ERYTHRITOL KINASE, CHLOROPLASTIC"/>
    <property type="match status" value="1"/>
</dbReference>
<evidence type="ECO:0000256" key="5">
    <source>
        <dbReference type="ARBA" id="ARBA00022741"/>
    </source>
</evidence>
<dbReference type="InterPro" id="IPR004424">
    <property type="entry name" value="IspE"/>
</dbReference>
<feature type="active site" evidence="9">
    <location>
        <position position="10"/>
    </location>
</feature>
<proteinExistence type="inferred from homology"/>
<comment type="similarity">
    <text evidence="1 9">Belongs to the GHMP kinase family. IspE subfamily.</text>
</comment>
<dbReference type="InterPro" id="IPR036554">
    <property type="entry name" value="GHMP_kinase_C_sf"/>
</dbReference>
<evidence type="ECO:0000313" key="13">
    <source>
        <dbReference type="Proteomes" id="UP000051686"/>
    </source>
</evidence>
<reference evidence="12 13" key="1">
    <citation type="journal article" date="2015" name="Genome Announc.">
        <title>Expanding the biotechnology potential of lactobacilli through comparative genomics of 213 strains and associated genera.</title>
        <authorList>
            <person name="Sun Z."/>
            <person name="Harris H.M."/>
            <person name="McCann A."/>
            <person name="Guo C."/>
            <person name="Argimon S."/>
            <person name="Zhang W."/>
            <person name="Yang X."/>
            <person name="Jeffery I.B."/>
            <person name="Cooney J.C."/>
            <person name="Kagawa T.F."/>
            <person name="Liu W."/>
            <person name="Song Y."/>
            <person name="Salvetti E."/>
            <person name="Wrobel A."/>
            <person name="Rasinkangas P."/>
            <person name="Parkhill J."/>
            <person name="Rea M.C."/>
            <person name="O'Sullivan O."/>
            <person name="Ritari J."/>
            <person name="Douillard F.P."/>
            <person name="Paul Ross R."/>
            <person name="Yang R."/>
            <person name="Briner A.E."/>
            <person name="Felis G.E."/>
            <person name="de Vos W.M."/>
            <person name="Barrangou R."/>
            <person name="Klaenhammer T.R."/>
            <person name="Caufield P.W."/>
            <person name="Cui Y."/>
            <person name="Zhang H."/>
            <person name="O'Toole P.W."/>
        </authorList>
    </citation>
    <scope>NUCLEOTIDE SEQUENCE [LARGE SCALE GENOMIC DNA]</scope>
    <source>
        <strain evidence="12 13">DSM 19972</strain>
    </source>
</reference>
<dbReference type="OrthoDB" id="9809438at2"/>
<dbReference type="Pfam" id="PF08544">
    <property type="entry name" value="GHMP_kinases_C"/>
    <property type="match status" value="1"/>
</dbReference>
<keyword evidence="6 9" id="KW-0418">Kinase</keyword>
<gene>
    <name evidence="9" type="primary">ispE</name>
    <name evidence="12" type="ORF">FD46_GL000193</name>
</gene>
<evidence type="ECO:0000256" key="4">
    <source>
        <dbReference type="ARBA" id="ARBA00022679"/>
    </source>
</evidence>
<dbReference type="RefSeq" id="WP_057895237.1">
    <property type="nucleotide sequence ID" value="NZ_AZEH01000014.1"/>
</dbReference>
<dbReference type="STRING" id="1423777.FD46_GL000193"/>
<protein>
    <recommendedName>
        <fullName evidence="3 9">4-diphosphocytidyl-2-C-methyl-D-erythritol kinase</fullName>
        <shortName evidence="9">CMK</shortName>
        <ecNumber evidence="2 9">2.7.1.148</ecNumber>
    </recommendedName>
    <alternativeName>
        <fullName evidence="8 9">4-(cytidine-5'-diphospho)-2-C-methyl-D-erythritol kinase</fullName>
    </alternativeName>
</protein>
<sequence>MDIIEKAPAKINLSLDTPFRHLDGDLEWRMVMVAVDLADYVQVSSDDRFTGIKLETDMGFLPQDYHNLAYQAAKKMQQLFAGHQGVQIQIQKKIPVAAGMGGGSADAAAVLRALNKLWKLKLNRAQLAEIGLQIDSDVPFCVYSEPALVTGKGEKVVPLGELPVMWIILAKPKASVSTPTILKKISYAQLAHQDVGQVAEAVRRKDEELLFHTMGNTLEEITGTVFPEVKKLKNKMLEFGADVAQMTGSGPTVFGLCSKYSRAQHVYNSLKGFCEEVYLVRPCKLLSENVSS</sequence>
<accession>A0A0R1MLF1</accession>
<keyword evidence="13" id="KW-1185">Reference proteome</keyword>
<evidence type="ECO:0000256" key="3">
    <source>
        <dbReference type="ARBA" id="ARBA00017473"/>
    </source>
</evidence>
<comment type="pathway">
    <text evidence="9">Isoprenoid biosynthesis; isopentenyl diphosphate biosynthesis via DXP pathway; isopentenyl diphosphate from 1-deoxy-D-xylulose 5-phosphate: step 3/6.</text>
</comment>
<keyword evidence="4 9" id="KW-0808">Transferase</keyword>
<dbReference type="AlphaFoldDB" id="A0A0R1MLF1"/>
<dbReference type="InterPro" id="IPR020568">
    <property type="entry name" value="Ribosomal_Su5_D2-typ_SF"/>
</dbReference>
<dbReference type="InterPro" id="IPR014721">
    <property type="entry name" value="Ribsml_uS5_D2-typ_fold_subgr"/>
</dbReference>
<dbReference type="SUPFAM" id="SSF54211">
    <property type="entry name" value="Ribosomal protein S5 domain 2-like"/>
    <property type="match status" value="1"/>
</dbReference>
<evidence type="ECO:0000259" key="10">
    <source>
        <dbReference type="Pfam" id="PF00288"/>
    </source>
</evidence>
<name>A0A0R1MLF1_9LACO</name>
<dbReference type="Gene3D" id="3.30.70.890">
    <property type="entry name" value="GHMP kinase, C-terminal domain"/>
    <property type="match status" value="1"/>
</dbReference>
<keyword evidence="5 9" id="KW-0547">Nucleotide-binding</keyword>
<feature type="domain" description="GHMP kinase C-terminal" evidence="11">
    <location>
        <begin position="199"/>
        <end position="274"/>
    </location>
</feature>
<dbReference type="GO" id="GO:0016114">
    <property type="term" value="P:terpenoid biosynthetic process"/>
    <property type="evidence" value="ECO:0007669"/>
    <property type="project" value="UniProtKB-UniRule"/>
</dbReference>
<keyword evidence="9" id="KW-0414">Isoprene biosynthesis</keyword>
<feature type="active site" evidence="9">
    <location>
        <position position="137"/>
    </location>
</feature>
<dbReference type="NCBIfam" id="TIGR00154">
    <property type="entry name" value="ispE"/>
    <property type="match status" value="1"/>
</dbReference>
<dbReference type="GO" id="GO:0005524">
    <property type="term" value="F:ATP binding"/>
    <property type="evidence" value="ECO:0007669"/>
    <property type="project" value="UniProtKB-UniRule"/>
</dbReference>
<feature type="binding site" evidence="9">
    <location>
        <begin position="95"/>
        <end position="105"/>
    </location>
    <ligand>
        <name>ATP</name>
        <dbReference type="ChEBI" id="CHEBI:30616"/>
    </ligand>
</feature>
<dbReference type="Proteomes" id="UP000051686">
    <property type="component" value="Unassembled WGS sequence"/>
</dbReference>
<keyword evidence="7 9" id="KW-0067">ATP-binding</keyword>
<dbReference type="EC" id="2.7.1.148" evidence="2 9"/>
<dbReference type="InterPro" id="IPR006204">
    <property type="entry name" value="GHMP_kinase_N_dom"/>
</dbReference>
<dbReference type="PATRIC" id="fig|1423777.3.peg.203"/>
<comment type="catalytic activity">
    <reaction evidence="9">
        <text>4-CDP-2-C-methyl-D-erythritol + ATP = 4-CDP-2-C-methyl-D-erythritol 2-phosphate + ADP + H(+)</text>
        <dbReference type="Rhea" id="RHEA:18437"/>
        <dbReference type="ChEBI" id="CHEBI:15378"/>
        <dbReference type="ChEBI" id="CHEBI:30616"/>
        <dbReference type="ChEBI" id="CHEBI:57823"/>
        <dbReference type="ChEBI" id="CHEBI:57919"/>
        <dbReference type="ChEBI" id="CHEBI:456216"/>
        <dbReference type="EC" id="2.7.1.148"/>
    </reaction>
</comment>
<dbReference type="Gene3D" id="3.30.230.10">
    <property type="match status" value="1"/>
</dbReference>
<dbReference type="EMBL" id="AZEH01000014">
    <property type="protein sequence ID" value="KRL06194.1"/>
    <property type="molecule type" value="Genomic_DNA"/>
</dbReference>
<dbReference type="GO" id="GO:0050515">
    <property type="term" value="F:4-(cytidine 5'-diphospho)-2-C-methyl-D-erythritol kinase activity"/>
    <property type="evidence" value="ECO:0007669"/>
    <property type="project" value="UniProtKB-UniRule"/>
</dbReference>
<dbReference type="UniPathway" id="UPA00056">
    <property type="reaction ID" value="UER00094"/>
</dbReference>
<dbReference type="GO" id="GO:0019288">
    <property type="term" value="P:isopentenyl diphosphate biosynthetic process, methylerythritol 4-phosphate pathway"/>
    <property type="evidence" value="ECO:0007669"/>
    <property type="project" value="UniProtKB-UniRule"/>
</dbReference>
<dbReference type="PANTHER" id="PTHR43527:SF2">
    <property type="entry name" value="4-DIPHOSPHOCYTIDYL-2-C-METHYL-D-ERYTHRITOL KINASE, CHLOROPLASTIC"/>
    <property type="match status" value="1"/>
</dbReference>
<evidence type="ECO:0000256" key="9">
    <source>
        <dbReference type="HAMAP-Rule" id="MF_00061"/>
    </source>
</evidence>